<dbReference type="InterPro" id="IPR013655">
    <property type="entry name" value="PAS_fold_3"/>
</dbReference>
<dbReference type="Gene3D" id="3.30.450.20">
    <property type="entry name" value="PAS domain"/>
    <property type="match status" value="4"/>
</dbReference>
<keyword evidence="10" id="KW-1185">Reference proteome</keyword>
<dbReference type="EMBL" id="JADQDQ010000002">
    <property type="protein sequence ID" value="MBF9236520.1"/>
    <property type="molecule type" value="Genomic_DNA"/>
</dbReference>
<evidence type="ECO:0000256" key="1">
    <source>
        <dbReference type="ARBA" id="ARBA00000085"/>
    </source>
</evidence>
<evidence type="ECO:0000313" key="9">
    <source>
        <dbReference type="EMBL" id="MBF9236520.1"/>
    </source>
</evidence>
<evidence type="ECO:0000256" key="2">
    <source>
        <dbReference type="ARBA" id="ARBA00012438"/>
    </source>
</evidence>
<dbReference type="InterPro" id="IPR004358">
    <property type="entry name" value="Sig_transdc_His_kin-like_C"/>
</dbReference>
<dbReference type="PRINTS" id="PR00344">
    <property type="entry name" value="BCTRLSENSOR"/>
</dbReference>
<dbReference type="PROSITE" id="PS50113">
    <property type="entry name" value="PAC"/>
    <property type="match status" value="2"/>
</dbReference>
<feature type="domain" description="PAS" evidence="7">
    <location>
        <begin position="84"/>
        <end position="154"/>
    </location>
</feature>
<keyword evidence="5" id="KW-0418">Kinase</keyword>
<dbReference type="InterPro" id="IPR001610">
    <property type="entry name" value="PAC"/>
</dbReference>
<dbReference type="Pfam" id="PF13426">
    <property type="entry name" value="PAS_9"/>
    <property type="match status" value="2"/>
</dbReference>
<dbReference type="InterPro" id="IPR003594">
    <property type="entry name" value="HATPase_dom"/>
</dbReference>
<accession>A0ABS0IDT5</accession>
<dbReference type="PROSITE" id="PS50109">
    <property type="entry name" value="HIS_KIN"/>
    <property type="match status" value="1"/>
</dbReference>
<dbReference type="CDD" id="cd16917">
    <property type="entry name" value="HATPase_UhpB-NarQ-NarX-like"/>
    <property type="match status" value="1"/>
</dbReference>
<proteinExistence type="predicted"/>
<dbReference type="SUPFAM" id="SSF55874">
    <property type="entry name" value="ATPase domain of HSP90 chaperone/DNA topoisomerase II/histidine kinase"/>
    <property type="match status" value="1"/>
</dbReference>
<name>A0ABS0IDT5_9BACT</name>
<comment type="caution">
    <text evidence="9">The sequence shown here is derived from an EMBL/GenBank/DDBJ whole genome shotgun (WGS) entry which is preliminary data.</text>
</comment>
<feature type="domain" description="PAC" evidence="8">
    <location>
        <begin position="291"/>
        <end position="343"/>
    </location>
</feature>
<feature type="domain" description="PAS" evidence="7">
    <location>
        <begin position="587"/>
        <end position="657"/>
    </location>
</feature>
<dbReference type="NCBIfam" id="TIGR00229">
    <property type="entry name" value="sensory_box"/>
    <property type="match status" value="4"/>
</dbReference>
<reference evidence="9 10" key="1">
    <citation type="submission" date="2020-11" db="EMBL/GenBank/DDBJ databases">
        <authorList>
            <person name="Kim M.K."/>
        </authorList>
    </citation>
    <scope>NUCLEOTIDE SEQUENCE [LARGE SCALE GENOMIC DNA]</scope>
    <source>
        <strain evidence="9 10">BT683</strain>
    </source>
</reference>
<evidence type="ECO:0000256" key="3">
    <source>
        <dbReference type="ARBA" id="ARBA00022553"/>
    </source>
</evidence>
<dbReference type="PANTHER" id="PTHR43304:SF1">
    <property type="entry name" value="PAC DOMAIN-CONTAINING PROTEIN"/>
    <property type="match status" value="1"/>
</dbReference>
<feature type="domain" description="PAC" evidence="8">
    <location>
        <begin position="419"/>
        <end position="471"/>
    </location>
</feature>
<keyword evidence="4" id="KW-0808">Transferase</keyword>
<evidence type="ECO:0000313" key="10">
    <source>
        <dbReference type="Proteomes" id="UP000597617"/>
    </source>
</evidence>
<dbReference type="CDD" id="cd00130">
    <property type="entry name" value="PAS"/>
    <property type="match status" value="4"/>
</dbReference>
<feature type="domain" description="Histidine kinase" evidence="6">
    <location>
        <begin position="731"/>
        <end position="918"/>
    </location>
</feature>
<dbReference type="InterPro" id="IPR000014">
    <property type="entry name" value="PAS"/>
</dbReference>
<evidence type="ECO:0000256" key="5">
    <source>
        <dbReference type="ARBA" id="ARBA00022777"/>
    </source>
</evidence>
<dbReference type="PROSITE" id="PS50112">
    <property type="entry name" value="PAS"/>
    <property type="match status" value="3"/>
</dbReference>
<dbReference type="Gene3D" id="3.30.565.10">
    <property type="entry name" value="Histidine kinase-like ATPase, C-terminal domain"/>
    <property type="match status" value="1"/>
</dbReference>
<dbReference type="InterPro" id="IPR000700">
    <property type="entry name" value="PAS-assoc_C"/>
</dbReference>
<dbReference type="RefSeq" id="WP_196280917.1">
    <property type="nucleotide sequence ID" value="NZ_JADQDQ010000002.1"/>
</dbReference>
<comment type="catalytic activity">
    <reaction evidence="1">
        <text>ATP + protein L-histidine = ADP + protein N-phospho-L-histidine.</text>
        <dbReference type="EC" id="2.7.13.3"/>
    </reaction>
</comment>
<gene>
    <name evidence="9" type="ORF">I2I05_03840</name>
</gene>
<dbReference type="InterPro" id="IPR013656">
    <property type="entry name" value="PAS_4"/>
</dbReference>
<dbReference type="EC" id="2.7.13.3" evidence="2"/>
<dbReference type="SMART" id="SM00086">
    <property type="entry name" value="PAC"/>
    <property type="match status" value="4"/>
</dbReference>
<evidence type="ECO:0000259" key="7">
    <source>
        <dbReference type="PROSITE" id="PS50112"/>
    </source>
</evidence>
<sequence>MNRDPAASPEWYNDDFSQPVTDVHAALASLRSRAERRQYLVTQGVDNKTPEEAQRMFQELQVHQIELEMQYEELLLAQTEVNNVRAQYVDLYDFAPVAYFTITGEGLIQQLNLCASQLLGTVRQRLVGRRFALFIAPESRFEFGQFLTRVFNTTSTLSAELVLQREDGTRFYAQLEGLKVEHAPENAAANPQCRLAVIDTTARRESTAALAASESRFRRLFNDSHDAVVLLQGHTFIDCNNAALDLLGAQCKTQVVGQNSWAHAPVLQPDGRRTVELFQQSVAEAMQTGSKRCEAYMYKVTGEEIRVEAVLTPIEEEGGKPPLVHILWRDVTSERLAAEQLRESQARLSLALEASETGIFTGNIDLDRIEWDERAQAIFGYEYNPNPVPVEALDQRFHPDDKARIWEAIRAAIAGQSQLAVDYRVVWADGSVHYVTAAGRAVADANGQMAGFTGVLRDVTPLYAAEGELHYKNLVMASVLDNLPVVLTRFQPDGVVTERAGSGLGVLGLEGNSLVGTNLLERFPQYQSEFKKVLAGETINFMASATANGREVFVRNYAFFDEAQRQAIMLGFDVTEVEQNKKQLQAEKEFTESLLENSVDGIVAIDRDGIITAWNKQAARYFLQEPADVLGQPLFDVLPHLNCDEEQQIVGRVLAGEQVLLAGQAFEHRAGHYDAYHVPLRQEGEITGILIMFRDVTERDRLAEEATQLRLRQQQEVLSAILTTQETERKRIAEALHNGLGQLLYAAKLSLEGRAGTPSSPRASLKLLHEAIRTTRTISFELTPGILEDFGLRTALEELSKRITPTGLSVNLHLVNLEQRLRPPVEIAVYRIVQELLNNIMKHAKATEVEVHVAREKKRVEVSVEDNGCGFEPDALTTLPLAGMGLSGVRNRVALLGGKLSINSRLGRGTIISFALDE</sequence>
<feature type="domain" description="PAS" evidence="7">
    <location>
        <begin position="344"/>
        <end position="416"/>
    </location>
</feature>
<dbReference type="PANTHER" id="PTHR43304">
    <property type="entry name" value="PHYTOCHROME-LIKE PROTEIN CPH1"/>
    <property type="match status" value="1"/>
</dbReference>
<evidence type="ECO:0000259" key="8">
    <source>
        <dbReference type="PROSITE" id="PS50113"/>
    </source>
</evidence>
<dbReference type="InterPro" id="IPR036890">
    <property type="entry name" value="HATPase_C_sf"/>
</dbReference>
<dbReference type="Gene3D" id="1.20.5.1930">
    <property type="match status" value="1"/>
</dbReference>
<keyword evidence="3" id="KW-0597">Phosphoprotein</keyword>
<protein>
    <recommendedName>
        <fullName evidence="2">histidine kinase</fullName>
        <ecNumber evidence="2">2.7.13.3</ecNumber>
    </recommendedName>
</protein>
<dbReference type="SMART" id="SM00387">
    <property type="entry name" value="HATPase_c"/>
    <property type="match status" value="1"/>
</dbReference>
<dbReference type="Pfam" id="PF02518">
    <property type="entry name" value="HATPase_c"/>
    <property type="match status" value="1"/>
</dbReference>
<dbReference type="InterPro" id="IPR052162">
    <property type="entry name" value="Sensor_kinase/Photoreceptor"/>
</dbReference>
<dbReference type="InterPro" id="IPR035965">
    <property type="entry name" value="PAS-like_dom_sf"/>
</dbReference>
<dbReference type="SUPFAM" id="SSF55785">
    <property type="entry name" value="PYP-like sensor domain (PAS domain)"/>
    <property type="match status" value="5"/>
</dbReference>
<evidence type="ECO:0000256" key="4">
    <source>
        <dbReference type="ARBA" id="ARBA00022679"/>
    </source>
</evidence>
<dbReference type="InterPro" id="IPR005467">
    <property type="entry name" value="His_kinase_dom"/>
</dbReference>
<dbReference type="Pfam" id="PF08447">
    <property type="entry name" value="PAS_3"/>
    <property type="match status" value="1"/>
</dbReference>
<dbReference type="Pfam" id="PF08448">
    <property type="entry name" value="PAS_4"/>
    <property type="match status" value="1"/>
</dbReference>
<evidence type="ECO:0000259" key="6">
    <source>
        <dbReference type="PROSITE" id="PS50109"/>
    </source>
</evidence>
<dbReference type="SMART" id="SM00091">
    <property type="entry name" value="PAS"/>
    <property type="match status" value="5"/>
</dbReference>
<dbReference type="Proteomes" id="UP000597617">
    <property type="component" value="Unassembled WGS sequence"/>
</dbReference>
<organism evidence="9 10">
    <name type="scientific">Hymenobacter jeongseonensis</name>
    <dbReference type="NCBI Taxonomy" id="2791027"/>
    <lineage>
        <taxon>Bacteria</taxon>
        <taxon>Pseudomonadati</taxon>
        <taxon>Bacteroidota</taxon>
        <taxon>Cytophagia</taxon>
        <taxon>Cytophagales</taxon>
        <taxon>Hymenobacteraceae</taxon>
        <taxon>Hymenobacter</taxon>
    </lineage>
</organism>